<evidence type="ECO:0000256" key="8">
    <source>
        <dbReference type="ARBA" id="ARBA00022833"/>
    </source>
</evidence>
<evidence type="ECO:0000256" key="9">
    <source>
        <dbReference type="ARBA" id="ARBA00023144"/>
    </source>
</evidence>
<comment type="similarity">
    <text evidence="4 11">Belongs to the galactose-1-phosphate uridylyltransferase type 1 family.</text>
</comment>
<feature type="coiled-coil region" evidence="12">
    <location>
        <begin position="30"/>
        <end position="107"/>
    </location>
</feature>
<evidence type="ECO:0000256" key="1">
    <source>
        <dbReference type="ARBA" id="ARBA00001107"/>
    </source>
</evidence>
<dbReference type="OrthoDB" id="418412at2759"/>
<dbReference type="UniPathway" id="UPA00214"/>
<keyword evidence="6 11" id="KW-0548">Nucleotidyltransferase</keyword>
<evidence type="ECO:0000256" key="3">
    <source>
        <dbReference type="ARBA" id="ARBA00004947"/>
    </source>
</evidence>
<evidence type="ECO:0000313" key="15">
    <source>
        <dbReference type="EMBL" id="VDD75609.1"/>
    </source>
</evidence>
<dbReference type="SUPFAM" id="SSF54197">
    <property type="entry name" value="HIT-like"/>
    <property type="match status" value="2"/>
</dbReference>
<evidence type="ECO:0000256" key="5">
    <source>
        <dbReference type="ARBA" id="ARBA00022679"/>
    </source>
</evidence>
<keyword evidence="10 11" id="KW-0119">Carbohydrate metabolism</keyword>
<accession>A0A158QSX2</accession>
<dbReference type="EC" id="2.7.7.12" evidence="11"/>
<dbReference type="InterPro" id="IPR001937">
    <property type="entry name" value="GalP_UDPtransf1"/>
</dbReference>
<dbReference type="InterPro" id="IPR019779">
    <property type="entry name" value="GalP_UDPtransf1_His-AS"/>
</dbReference>
<evidence type="ECO:0000256" key="7">
    <source>
        <dbReference type="ARBA" id="ARBA00022723"/>
    </source>
</evidence>
<dbReference type="FunFam" id="3.30.428.10:FF:000001">
    <property type="entry name" value="Galactose-1-phosphate uridylyltransferase"/>
    <property type="match status" value="1"/>
</dbReference>
<dbReference type="GO" id="GO:0008108">
    <property type="term" value="F:UDP-glucose:hexose-1-phosphate uridylyltransferase activity"/>
    <property type="evidence" value="ECO:0007669"/>
    <property type="project" value="UniProtKB-EC"/>
</dbReference>
<evidence type="ECO:0000256" key="2">
    <source>
        <dbReference type="ARBA" id="ARBA00001947"/>
    </source>
</evidence>
<keyword evidence="16" id="KW-1185">Reference proteome</keyword>
<evidence type="ECO:0000256" key="12">
    <source>
        <dbReference type="SAM" id="Coils"/>
    </source>
</evidence>
<dbReference type="AlphaFoldDB" id="A0A158QSX2"/>
<keyword evidence="9 11" id="KW-0299">Galactose metabolism</keyword>
<name>A0A158QSX2_MESCO</name>
<gene>
    <name evidence="15" type="ORF">MCOS_LOCUS1612</name>
</gene>
<dbReference type="EMBL" id="UXSR01000212">
    <property type="protein sequence ID" value="VDD75609.1"/>
    <property type="molecule type" value="Genomic_DNA"/>
</dbReference>
<keyword evidence="8" id="KW-0862">Zinc</keyword>
<keyword evidence="5 11" id="KW-0808">Transferase</keyword>
<dbReference type="InterPro" id="IPR036265">
    <property type="entry name" value="HIT-like_sf"/>
</dbReference>
<evidence type="ECO:0000256" key="10">
    <source>
        <dbReference type="ARBA" id="ARBA00023277"/>
    </source>
</evidence>
<protein>
    <recommendedName>
        <fullName evidence="11">Galactose-1-phosphate uridylyltransferase</fullName>
        <ecNumber evidence="11">2.7.7.12</ecNumber>
    </recommendedName>
</protein>
<dbReference type="GO" id="GO:0033499">
    <property type="term" value="P:galactose catabolic process via UDP-galactose, Leloir pathway"/>
    <property type="evidence" value="ECO:0007669"/>
    <property type="project" value="TreeGrafter"/>
</dbReference>
<dbReference type="InterPro" id="IPR005850">
    <property type="entry name" value="GalP_Utransf_C"/>
</dbReference>
<proteinExistence type="inferred from homology"/>
<evidence type="ECO:0000313" key="16">
    <source>
        <dbReference type="Proteomes" id="UP000267029"/>
    </source>
</evidence>
<comment type="pathway">
    <text evidence="3 11">Carbohydrate metabolism; galactose metabolism.</text>
</comment>
<evidence type="ECO:0000256" key="11">
    <source>
        <dbReference type="RuleBase" id="RU000506"/>
    </source>
</evidence>
<dbReference type="Proteomes" id="UP000267029">
    <property type="component" value="Unassembled WGS sequence"/>
</dbReference>
<evidence type="ECO:0000259" key="13">
    <source>
        <dbReference type="Pfam" id="PF01087"/>
    </source>
</evidence>
<evidence type="ECO:0000256" key="6">
    <source>
        <dbReference type="ARBA" id="ARBA00022695"/>
    </source>
</evidence>
<sequence>MEASLREKMFRDLEAVEAAAEKIISSQERCKLYEINRRKSQEALNRLNDAFSPKNVWACLSHQFFEVPKSSLKTALKSDMDTLSSEISSLRDEIKRDLDNLRELEGKNPLKGFNLRPLAKDELSAITGAVEKLSPPGGSMQCVTSPAKPTALAPGATRSNGMVNPFYESTYTFPNDFPAFSARPNEKIHDLTEDAQLAQSTDPLFAWALATGECYVTCFHPRPDLTLALMTEAEIVKVIEEWCRLTRECADRGFQWVQVFENRGEMMGCSNPHPHCQVWASDFIPTKALRSDNGQQDYYLRHNSPLLLDYVKRELAASESEEGGRVVASNEDWVALVPWWAAWPFECMLLPRRRHVGRLDELSAEERSTLANVMSRVLVGYDNLFETSFPYSFGWYQTPLQRSDKASYWQLHGIYLPPLLRSATVKKHMVGYELLAEVQRDLTPEKAAQMLREAAAREHYSRRKP</sequence>
<evidence type="ECO:0000259" key="14">
    <source>
        <dbReference type="Pfam" id="PF02744"/>
    </source>
</evidence>
<dbReference type="PANTHER" id="PTHR11943:SF1">
    <property type="entry name" value="GALACTOSE-1-PHOSPHATE URIDYLYLTRANSFERASE"/>
    <property type="match status" value="1"/>
</dbReference>
<reference evidence="15 16" key="1">
    <citation type="submission" date="2018-10" db="EMBL/GenBank/DDBJ databases">
        <authorList>
            <consortium name="Pathogen Informatics"/>
        </authorList>
    </citation>
    <scope>NUCLEOTIDE SEQUENCE [LARGE SCALE GENOMIC DNA]</scope>
</reference>
<keyword evidence="7 11" id="KW-0479">Metal-binding</keyword>
<dbReference type="SUPFAM" id="SSF46579">
    <property type="entry name" value="Prefoldin"/>
    <property type="match status" value="1"/>
</dbReference>
<dbReference type="Pfam" id="PF02744">
    <property type="entry name" value="GalP_UDP_tr_C"/>
    <property type="match status" value="1"/>
</dbReference>
<dbReference type="CDD" id="cd22860">
    <property type="entry name" value="PDRG1"/>
    <property type="match status" value="1"/>
</dbReference>
<dbReference type="GO" id="GO:0008270">
    <property type="term" value="F:zinc ion binding"/>
    <property type="evidence" value="ECO:0007669"/>
    <property type="project" value="InterPro"/>
</dbReference>
<comment type="cofactor">
    <cofactor evidence="2">
        <name>Zn(2+)</name>
        <dbReference type="ChEBI" id="CHEBI:29105"/>
    </cofactor>
</comment>
<feature type="domain" description="Galactose-1-phosphate uridyl transferase C-terminal" evidence="14">
    <location>
        <begin position="294"/>
        <end position="462"/>
    </location>
</feature>
<comment type="catalytic activity">
    <reaction evidence="1 11">
        <text>alpha-D-galactose 1-phosphate + UDP-alpha-D-glucose = alpha-D-glucose 1-phosphate + UDP-alpha-D-galactose</text>
        <dbReference type="Rhea" id="RHEA:13989"/>
        <dbReference type="ChEBI" id="CHEBI:58336"/>
        <dbReference type="ChEBI" id="CHEBI:58601"/>
        <dbReference type="ChEBI" id="CHEBI:58885"/>
        <dbReference type="ChEBI" id="CHEBI:66914"/>
        <dbReference type="EC" id="2.7.7.12"/>
    </reaction>
</comment>
<evidence type="ECO:0000256" key="4">
    <source>
        <dbReference type="ARBA" id="ARBA00010951"/>
    </source>
</evidence>
<dbReference type="Pfam" id="PF01087">
    <property type="entry name" value="GalP_UDP_transf"/>
    <property type="match status" value="1"/>
</dbReference>
<dbReference type="PROSITE" id="PS00117">
    <property type="entry name" value="GAL_P_UDP_TRANSF_I"/>
    <property type="match status" value="1"/>
</dbReference>
<dbReference type="Gene3D" id="3.30.428.10">
    <property type="entry name" value="HIT-like"/>
    <property type="match status" value="2"/>
</dbReference>
<keyword evidence="12" id="KW-0175">Coiled coil</keyword>
<dbReference type="InterPro" id="IPR005849">
    <property type="entry name" value="GalP_Utransf_N"/>
</dbReference>
<dbReference type="NCBIfam" id="TIGR00209">
    <property type="entry name" value="galT_1"/>
    <property type="match status" value="1"/>
</dbReference>
<organism evidence="15 16">
    <name type="scientific">Mesocestoides corti</name>
    <name type="common">Flatworm</name>
    <dbReference type="NCBI Taxonomy" id="53468"/>
    <lineage>
        <taxon>Eukaryota</taxon>
        <taxon>Metazoa</taxon>
        <taxon>Spiralia</taxon>
        <taxon>Lophotrochozoa</taxon>
        <taxon>Platyhelminthes</taxon>
        <taxon>Cestoda</taxon>
        <taxon>Eucestoda</taxon>
        <taxon>Cyclophyllidea</taxon>
        <taxon>Mesocestoididae</taxon>
        <taxon>Mesocestoides</taxon>
    </lineage>
</organism>
<dbReference type="GO" id="GO:0005737">
    <property type="term" value="C:cytoplasm"/>
    <property type="evidence" value="ECO:0007669"/>
    <property type="project" value="TreeGrafter"/>
</dbReference>
<feature type="domain" description="Galactose-1-phosphate uridyl transferase N-terminal" evidence="13">
    <location>
        <begin position="151"/>
        <end position="285"/>
    </location>
</feature>
<dbReference type="STRING" id="53468.A0A158QSX2"/>
<dbReference type="PANTHER" id="PTHR11943">
    <property type="entry name" value="GALACTOSE-1-PHOSPHATE URIDYLYLTRANSFERASE"/>
    <property type="match status" value="1"/>
</dbReference>